<organism evidence="2 3">
    <name type="scientific">Puccinia coronata f. sp. avenae</name>
    <dbReference type="NCBI Taxonomy" id="200324"/>
    <lineage>
        <taxon>Eukaryota</taxon>
        <taxon>Fungi</taxon>
        <taxon>Dikarya</taxon>
        <taxon>Basidiomycota</taxon>
        <taxon>Pucciniomycotina</taxon>
        <taxon>Pucciniomycetes</taxon>
        <taxon>Pucciniales</taxon>
        <taxon>Pucciniaceae</taxon>
        <taxon>Puccinia</taxon>
    </lineage>
</organism>
<feature type="region of interest" description="Disordered" evidence="1">
    <location>
        <begin position="169"/>
        <end position="207"/>
    </location>
</feature>
<comment type="caution">
    <text evidence="2">The sequence shown here is derived from an EMBL/GenBank/DDBJ whole genome shotgun (WGS) entry which is preliminary data.</text>
</comment>
<dbReference type="EMBL" id="PGCI01000126">
    <property type="protein sequence ID" value="PLW38564.1"/>
    <property type="molecule type" value="Genomic_DNA"/>
</dbReference>
<protein>
    <submittedName>
        <fullName evidence="2">Uncharacterized protein</fullName>
    </submittedName>
</protein>
<evidence type="ECO:0000313" key="2">
    <source>
        <dbReference type="EMBL" id="PLW38564.1"/>
    </source>
</evidence>
<reference evidence="2 3" key="1">
    <citation type="submission" date="2017-11" db="EMBL/GenBank/DDBJ databases">
        <title>De novo assembly and phasing of dikaryotic genomes from two isolates of Puccinia coronata f. sp. avenae, the causal agent of oat crown rust.</title>
        <authorList>
            <person name="Miller M.E."/>
            <person name="Zhang Y."/>
            <person name="Omidvar V."/>
            <person name="Sperschneider J."/>
            <person name="Schwessinger B."/>
            <person name="Raley C."/>
            <person name="Palmer J.M."/>
            <person name="Garnica D."/>
            <person name="Upadhyaya N."/>
            <person name="Rathjen J."/>
            <person name="Taylor J.M."/>
            <person name="Park R.F."/>
            <person name="Dodds P.N."/>
            <person name="Hirsch C.D."/>
            <person name="Kianian S.F."/>
            <person name="Figueroa M."/>
        </authorList>
    </citation>
    <scope>NUCLEOTIDE SEQUENCE [LARGE SCALE GENOMIC DNA]</scope>
    <source>
        <strain evidence="2">12SD80</strain>
    </source>
</reference>
<name>A0A2N5ULC6_9BASI</name>
<evidence type="ECO:0000256" key="1">
    <source>
        <dbReference type="SAM" id="MobiDB-lite"/>
    </source>
</evidence>
<accession>A0A2N5ULC6</accession>
<evidence type="ECO:0000313" key="3">
    <source>
        <dbReference type="Proteomes" id="UP000235392"/>
    </source>
</evidence>
<gene>
    <name evidence="2" type="ORF">PCASD_10792</name>
</gene>
<sequence>MVGIKVQSCPTPSPEFMRDDTLNRSDDRILDYGELMVCKLQGFPVDRAHRRPRLLAAPHMKAEARDTRANTITNALLVSLSSVICEVKLWASTSGAILAGTRKRATKQYTDDVCRKFTWESFFQTQTAVTFENTKPAAQQVILRQTHHAASQQYLFFKSRPQPSTLGLSGPGLVRGAPEPNDVLSERDGIGGPKGPDAKHHPVPNKGLTLRAAVPPARLLLYVKMIPKASILEFPITPH</sequence>
<dbReference type="AlphaFoldDB" id="A0A2N5ULC6"/>
<dbReference type="Proteomes" id="UP000235392">
    <property type="component" value="Unassembled WGS sequence"/>
</dbReference>
<proteinExistence type="predicted"/>